<organism evidence="1 2">
    <name type="scientific">Gossypium australe</name>
    <dbReference type="NCBI Taxonomy" id="47621"/>
    <lineage>
        <taxon>Eukaryota</taxon>
        <taxon>Viridiplantae</taxon>
        <taxon>Streptophyta</taxon>
        <taxon>Embryophyta</taxon>
        <taxon>Tracheophyta</taxon>
        <taxon>Spermatophyta</taxon>
        <taxon>Magnoliopsida</taxon>
        <taxon>eudicotyledons</taxon>
        <taxon>Gunneridae</taxon>
        <taxon>Pentapetalae</taxon>
        <taxon>rosids</taxon>
        <taxon>malvids</taxon>
        <taxon>Malvales</taxon>
        <taxon>Malvaceae</taxon>
        <taxon>Malvoideae</taxon>
        <taxon>Gossypium</taxon>
    </lineage>
</organism>
<gene>
    <name evidence="1" type="ORF">EPI10_001626</name>
</gene>
<sequence>MFAQISIRNDGSLLVELKFKPVLFDQIREAQLVDAKLSRKRETVQNGLIESFSIDDCDYVVGLKELILHEAHDNAFVMHPSGTKRYRDLQELYRWP</sequence>
<keyword evidence="2" id="KW-1185">Reference proteome</keyword>
<dbReference type="EMBL" id="SMMG02000007">
    <property type="protein sequence ID" value="KAA3466539.1"/>
    <property type="molecule type" value="Genomic_DNA"/>
</dbReference>
<dbReference type="AlphaFoldDB" id="A0A5B6VBL5"/>
<dbReference type="Proteomes" id="UP000325315">
    <property type="component" value="Unassembled WGS sequence"/>
</dbReference>
<protein>
    <submittedName>
        <fullName evidence="1">NBS-LRR resistance-like protein</fullName>
    </submittedName>
</protein>
<accession>A0A5B6VBL5</accession>
<dbReference type="OrthoDB" id="1226522at2759"/>
<name>A0A5B6VBL5_9ROSI</name>
<comment type="caution">
    <text evidence="1">The sequence shown here is derived from an EMBL/GenBank/DDBJ whole genome shotgun (WGS) entry which is preliminary data.</text>
</comment>
<evidence type="ECO:0000313" key="1">
    <source>
        <dbReference type="EMBL" id="KAA3466539.1"/>
    </source>
</evidence>
<reference evidence="2" key="1">
    <citation type="journal article" date="2019" name="Plant Biotechnol. J.">
        <title>Genome sequencing of the Australian wild diploid species Gossypium australe highlights disease resistance and delayed gland morphogenesis.</title>
        <authorList>
            <person name="Cai Y."/>
            <person name="Cai X."/>
            <person name="Wang Q."/>
            <person name="Wang P."/>
            <person name="Zhang Y."/>
            <person name="Cai C."/>
            <person name="Xu Y."/>
            <person name="Wang K."/>
            <person name="Zhou Z."/>
            <person name="Wang C."/>
            <person name="Geng S."/>
            <person name="Li B."/>
            <person name="Dong Q."/>
            <person name="Hou Y."/>
            <person name="Wang H."/>
            <person name="Ai P."/>
            <person name="Liu Z."/>
            <person name="Yi F."/>
            <person name="Sun M."/>
            <person name="An G."/>
            <person name="Cheng J."/>
            <person name="Zhang Y."/>
            <person name="Shi Q."/>
            <person name="Xie Y."/>
            <person name="Shi X."/>
            <person name="Chang Y."/>
            <person name="Huang F."/>
            <person name="Chen Y."/>
            <person name="Hong S."/>
            <person name="Mi L."/>
            <person name="Sun Q."/>
            <person name="Zhang L."/>
            <person name="Zhou B."/>
            <person name="Peng R."/>
            <person name="Zhang X."/>
            <person name="Liu F."/>
        </authorList>
    </citation>
    <scope>NUCLEOTIDE SEQUENCE [LARGE SCALE GENOMIC DNA]</scope>
    <source>
        <strain evidence="2">cv. PA1801</strain>
    </source>
</reference>
<evidence type="ECO:0000313" key="2">
    <source>
        <dbReference type="Proteomes" id="UP000325315"/>
    </source>
</evidence>
<proteinExistence type="predicted"/>